<dbReference type="Proteomes" id="UP000551563">
    <property type="component" value="Unassembled WGS sequence"/>
</dbReference>
<comment type="similarity">
    <text evidence="3">Belongs to the acetyltransferase family. RimJ subfamily.</text>
</comment>
<accession>A0A7V6U1T8</accession>
<dbReference type="PROSITE" id="PS51186">
    <property type="entry name" value="GNAT"/>
    <property type="match status" value="1"/>
</dbReference>
<dbReference type="GO" id="GO:0016747">
    <property type="term" value="F:acyltransferase activity, transferring groups other than amino-acyl groups"/>
    <property type="evidence" value="ECO:0007669"/>
    <property type="project" value="InterPro"/>
</dbReference>
<keyword evidence="2" id="KW-0012">Acyltransferase</keyword>
<dbReference type="InterPro" id="IPR051531">
    <property type="entry name" value="N-acetyltransferase"/>
</dbReference>
<dbReference type="SUPFAM" id="SSF55729">
    <property type="entry name" value="Acyl-CoA N-acyltransferases (Nat)"/>
    <property type="match status" value="1"/>
</dbReference>
<evidence type="ECO:0000256" key="1">
    <source>
        <dbReference type="ARBA" id="ARBA00022679"/>
    </source>
</evidence>
<dbReference type="PANTHER" id="PTHR43792:SF8">
    <property type="entry name" value="[RIBOSOMAL PROTEIN US5]-ALANINE N-ACETYLTRANSFERASE"/>
    <property type="match status" value="1"/>
</dbReference>
<dbReference type="CDD" id="cd04301">
    <property type="entry name" value="NAT_SF"/>
    <property type="match status" value="1"/>
</dbReference>
<evidence type="ECO:0000313" key="6">
    <source>
        <dbReference type="Proteomes" id="UP000551563"/>
    </source>
</evidence>
<dbReference type="Pfam" id="PF13302">
    <property type="entry name" value="Acetyltransf_3"/>
    <property type="match status" value="1"/>
</dbReference>
<evidence type="ECO:0000256" key="2">
    <source>
        <dbReference type="ARBA" id="ARBA00023315"/>
    </source>
</evidence>
<dbReference type="AlphaFoldDB" id="A0A7V6U1T8"/>
<dbReference type="InterPro" id="IPR000182">
    <property type="entry name" value="GNAT_dom"/>
</dbReference>
<gene>
    <name evidence="5" type="ORF">GXX48_22785</name>
</gene>
<dbReference type="InterPro" id="IPR016181">
    <property type="entry name" value="Acyl_CoA_acyltransferase"/>
</dbReference>
<proteinExistence type="inferred from homology"/>
<keyword evidence="1 5" id="KW-0808">Transferase</keyword>
<dbReference type="EMBL" id="DUMN01000653">
    <property type="protein sequence ID" value="HHV70430.1"/>
    <property type="molecule type" value="Genomic_DNA"/>
</dbReference>
<dbReference type="Gene3D" id="3.40.630.30">
    <property type="match status" value="1"/>
</dbReference>
<comment type="caution">
    <text evidence="5">The sequence shown here is derived from an EMBL/GenBank/DDBJ whole genome shotgun (WGS) entry which is preliminary data.</text>
</comment>
<protein>
    <submittedName>
        <fullName evidence="5">GNAT family N-acetyltransferase</fullName>
    </submittedName>
</protein>
<evidence type="ECO:0000313" key="5">
    <source>
        <dbReference type="EMBL" id="HHV70430.1"/>
    </source>
</evidence>
<evidence type="ECO:0000259" key="4">
    <source>
        <dbReference type="PROSITE" id="PS51186"/>
    </source>
</evidence>
<organism evidence="5 6">
    <name type="scientific">Brucella intermedia</name>
    <dbReference type="NCBI Taxonomy" id="94625"/>
    <lineage>
        <taxon>Bacteria</taxon>
        <taxon>Pseudomonadati</taxon>
        <taxon>Pseudomonadota</taxon>
        <taxon>Alphaproteobacteria</taxon>
        <taxon>Hyphomicrobiales</taxon>
        <taxon>Brucellaceae</taxon>
        <taxon>Brucella/Ochrobactrum group</taxon>
        <taxon>Brucella</taxon>
    </lineage>
</organism>
<reference evidence="5 6" key="1">
    <citation type="journal article" date="2020" name="Biotechnol. Biofuels">
        <title>New insights from the biogas microbiome by comprehensive genome-resolved metagenomics of nearly 1600 species originating from multiple anaerobic digesters.</title>
        <authorList>
            <person name="Campanaro S."/>
            <person name="Treu L."/>
            <person name="Rodriguez-R L.M."/>
            <person name="Kovalovszki A."/>
            <person name="Ziels R.M."/>
            <person name="Maus I."/>
            <person name="Zhu X."/>
            <person name="Kougias P.G."/>
            <person name="Basile A."/>
            <person name="Luo G."/>
            <person name="Schluter A."/>
            <person name="Konstantinidis K.T."/>
            <person name="Angelidaki I."/>
        </authorList>
    </citation>
    <scope>NUCLEOTIDE SEQUENCE [LARGE SCALE GENOMIC DNA]</scope>
    <source>
        <strain evidence="5">AS04akNAM_66</strain>
    </source>
</reference>
<sequence length="191" mass="20486">MKAEMTAPGKTCYCDFLAALPVSDGAVTIRAMETGDAEAYATGTEDALVKRYAHLPMDHYTPQLVRSLLEGPIADGLRLGNLAVLTIADANSDVFLGSLVFFDIKPNDEAEIGYWVAPEHRGQKVSGRALALAIETARSLGLKRLHARTVEENPASQRVLLLAGFEQAGEAQPTLTPSGKTETGVSYVRDI</sequence>
<evidence type="ECO:0000256" key="3">
    <source>
        <dbReference type="ARBA" id="ARBA00038502"/>
    </source>
</evidence>
<dbReference type="PANTHER" id="PTHR43792">
    <property type="entry name" value="GNAT FAMILY, PUTATIVE (AFU_ORTHOLOGUE AFUA_3G00765)-RELATED-RELATED"/>
    <property type="match status" value="1"/>
</dbReference>
<dbReference type="RefSeq" id="WP_279719382.1">
    <property type="nucleotide sequence ID" value="NZ_CP122439.1"/>
</dbReference>
<name>A0A7V6U1T8_9HYPH</name>
<feature type="domain" description="N-acetyltransferase" evidence="4">
    <location>
        <begin position="27"/>
        <end position="191"/>
    </location>
</feature>